<feature type="transmembrane region" description="Helical" evidence="9">
    <location>
        <begin position="442"/>
        <end position="466"/>
    </location>
</feature>
<feature type="region of interest" description="Disordered" evidence="11">
    <location>
        <begin position="707"/>
        <end position="738"/>
    </location>
</feature>
<dbReference type="PANTHER" id="PTHR11629:SF63">
    <property type="entry name" value="V-TYPE PROTON ATPASE SUBUNIT A"/>
    <property type="match status" value="1"/>
</dbReference>
<evidence type="ECO:0000256" key="5">
    <source>
        <dbReference type="ARBA" id="ARBA00022781"/>
    </source>
</evidence>
<reference evidence="12 13" key="1">
    <citation type="journal article" date="2016" name="Genome Biol. Evol.">
        <title>Divergent and convergent evolution of fungal pathogenicity.</title>
        <authorList>
            <person name="Shang Y."/>
            <person name="Xiao G."/>
            <person name="Zheng P."/>
            <person name="Cen K."/>
            <person name="Zhan S."/>
            <person name="Wang C."/>
        </authorList>
    </citation>
    <scope>NUCLEOTIDE SEQUENCE [LARGE SCALE GENOMIC DNA]</scope>
    <source>
        <strain evidence="12 13">RCEF 264</strain>
    </source>
</reference>
<feature type="compositionally biased region" description="Low complexity" evidence="11">
    <location>
        <begin position="718"/>
        <end position="733"/>
    </location>
</feature>
<keyword evidence="5 9" id="KW-0375">Hydrogen ion transport</keyword>
<feature type="transmembrane region" description="Helical" evidence="9">
    <location>
        <begin position="567"/>
        <end position="587"/>
    </location>
</feature>
<feature type="transmembrane region" description="Helical" evidence="9">
    <location>
        <begin position="660"/>
        <end position="679"/>
    </location>
</feature>
<dbReference type="STRING" id="1081102.A0A167Z5W8"/>
<proteinExistence type="inferred from homology"/>
<keyword evidence="8 9" id="KW-0472">Membrane</keyword>
<dbReference type="GO" id="GO:0000329">
    <property type="term" value="C:fungal-type vacuole membrane"/>
    <property type="evidence" value="ECO:0007669"/>
    <property type="project" value="TreeGrafter"/>
</dbReference>
<keyword evidence="4 9" id="KW-0812">Transmembrane</keyword>
<feature type="transmembrane region" description="Helical" evidence="9">
    <location>
        <begin position="792"/>
        <end position="811"/>
    </location>
</feature>
<dbReference type="AlphaFoldDB" id="A0A167Z5W8"/>
<dbReference type="PIRSF" id="PIRSF001293">
    <property type="entry name" value="ATP6V0A1"/>
    <property type="match status" value="1"/>
</dbReference>
<evidence type="ECO:0000313" key="13">
    <source>
        <dbReference type="Proteomes" id="UP000076874"/>
    </source>
</evidence>
<gene>
    <name evidence="12" type="ORF">SPI_01711</name>
</gene>
<evidence type="ECO:0000256" key="6">
    <source>
        <dbReference type="ARBA" id="ARBA00022989"/>
    </source>
</evidence>
<sequence length="896" mass="101081">MAPAARDTPFRSADMSMVQLYISNEIGREVVNALGELGLVQFRDLNGEVNAFQRAFTQEIRRLDNVERQLRYFAAQMEKAGVPLRKLDLDVEALAAPTTAEIDALAERCQSLEHRVFQLNDSYETLKKREMELTEWRWVLREAGGFFDRAHGNVEDIRASMDGGHHDVDADVVDDNDDAPLLHDDVERQAQQIAPQPGRSQASFSGLNIGFVAGVIARDRVGAFERILWRTLRGNLYMNQAEIPEPLVDPSGNELVYKNVFVIFAHGAEILAKIRKISESMSAEVYSVDENSELRRDQIHEVNARLGDVQNVLRNTQATLDAELEQIARSLAAWMVLVHKEKAVYDTLNLFSYDRARRTLIAEGWCPTHDLPRIRTTLQDVTNRAGLAVPSIINEIRTTKTPPTYLKTNKFTEAFQTIVNAYGTATYQEVNPALPVIVTFPFLFAVMFGDFGHATVMLAAALAMIYWERPLKKVTFELFAMVYYGRYIALVMAVFSVFTGLVYNDVFSKSMTLFDSAWAWDVPPDFREGMTVTARLKGGYRYPFGLDWMWHGTENDLLFSNSYKMKMSIILGWAHMTYSLCFAYVNARHFKRPVDIWGNFLPGMIFFQAIFGYLVLCIVYKWSVDWLAVGQAPPGLLNMLIYMFLQPGTLDMRLYRGQEYVQVVLLLLAFVQVPVLLFLKPLYLRWEHNQARARGYHGIGERSHVSALDDDDDDDDNNNNNNSGNGNHAGNNGHLHRVSHDTDEGTGMLAADFNDADGEEHEEFDFGEVMIHQVIHTIEFCLNCVSHTASYLRLWALSLAHQQLSAVLWSMTLGPTLAMGGGFVGALAIVAAFAVFFSLSVIILIVMEGVSAMLHSLRLAWVESFSKFAEFGGWPFAPFSFGQQLADAEELKAYLS</sequence>
<accession>A0A167Z5W8</accession>
<dbReference type="OrthoDB" id="10264220at2759"/>
<feature type="transmembrane region" description="Helical" evidence="9">
    <location>
        <begin position="599"/>
        <end position="622"/>
    </location>
</feature>
<evidence type="ECO:0000256" key="8">
    <source>
        <dbReference type="ARBA" id="ARBA00023136"/>
    </source>
</evidence>
<feature type="coiled-coil region" evidence="10">
    <location>
        <begin position="102"/>
        <end position="129"/>
    </location>
</feature>
<dbReference type="PANTHER" id="PTHR11629">
    <property type="entry name" value="VACUOLAR PROTON ATPASES"/>
    <property type="match status" value="1"/>
</dbReference>
<name>A0A167Z5W8_9HYPO</name>
<feature type="transmembrane region" description="Helical" evidence="9">
    <location>
        <begin position="478"/>
        <end position="503"/>
    </location>
</feature>
<keyword evidence="7 9" id="KW-0406">Ion transport</keyword>
<dbReference type="EMBL" id="AZHD01000002">
    <property type="protein sequence ID" value="OAA67135.1"/>
    <property type="molecule type" value="Genomic_DNA"/>
</dbReference>
<keyword evidence="10" id="KW-0175">Coiled coil</keyword>
<evidence type="ECO:0000256" key="1">
    <source>
        <dbReference type="ARBA" id="ARBA00004141"/>
    </source>
</evidence>
<comment type="function">
    <text evidence="9">Essential component of the vacuolar proton pump (V-ATPase), a multimeric enzyme that catalyzes the translocation of protons across the membranes. Required for assembly and activity of the V-ATPase.</text>
</comment>
<feature type="transmembrane region" description="Helical" evidence="9">
    <location>
        <begin position="823"/>
        <end position="847"/>
    </location>
</feature>
<protein>
    <recommendedName>
        <fullName evidence="9">V-type proton ATPase subunit a</fullName>
    </recommendedName>
</protein>
<comment type="caution">
    <text evidence="12">The sequence shown here is derived from an EMBL/GenBank/DDBJ whole genome shotgun (WGS) entry which is preliminary data.</text>
</comment>
<evidence type="ECO:0000256" key="2">
    <source>
        <dbReference type="ARBA" id="ARBA00009904"/>
    </source>
</evidence>
<evidence type="ECO:0000256" key="10">
    <source>
        <dbReference type="SAM" id="Coils"/>
    </source>
</evidence>
<dbReference type="Proteomes" id="UP000076874">
    <property type="component" value="Unassembled WGS sequence"/>
</dbReference>
<dbReference type="GO" id="GO:0007035">
    <property type="term" value="P:vacuolar acidification"/>
    <property type="evidence" value="ECO:0007669"/>
    <property type="project" value="TreeGrafter"/>
</dbReference>
<dbReference type="GO" id="GO:0046961">
    <property type="term" value="F:proton-transporting ATPase activity, rotational mechanism"/>
    <property type="evidence" value="ECO:0007669"/>
    <property type="project" value="InterPro"/>
</dbReference>
<evidence type="ECO:0000256" key="7">
    <source>
        <dbReference type="ARBA" id="ARBA00023065"/>
    </source>
</evidence>
<feature type="compositionally biased region" description="Acidic residues" evidence="11">
    <location>
        <begin position="708"/>
        <end position="717"/>
    </location>
</feature>
<keyword evidence="6 9" id="KW-1133">Transmembrane helix</keyword>
<keyword evidence="3 9" id="KW-0813">Transport</keyword>
<dbReference type="InterPro" id="IPR026028">
    <property type="entry name" value="V-type_ATPase_116kDa_su_euka"/>
</dbReference>
<evidence type="ECO:0000313" key="12">
    <source>
        <dbReference type="EMBL" id="OAA67135.1"/>
    </source>
</evidence>
<evidence type="ECO:0000256" key="4">
    <source>
        <dbReference type="ARBA" id="ARBA00022692"/>
    </source>
</evidence>
<comment type="similarity">
    <text evidence="2 9">Belongs to the V-ATPase 116 kDa subunit family.</text>
</comment>
<evidence type="ECO:0000256" key="9">
    <source>
        <dbReference type="RuleBase" id="RU361189"/>
    </source>
</evidence>
<dbReference type="GO" id="GO:0051117">
    <property type="term" value="F:ATPase binding"/>
    <property type="evidence" value="ECO:0007669"/>
    <property type="project" value="TreeGrafter"/>
</dbReference>
<dbReference type="GO" id="GO:0000220">
    <property type="term" value="C:vacuolar proton-transporting V-type ATPase, V0 domain"/>
    <property type="evidence" value="ECO:0007669"/>
    <property type="project" value="InterPro"/>
</dbReference>
<evidence type="ECO:0000256" key="11">
    <source>
        <dbReference type="SAM" id="MobiDB-lite"/>
    </source>
</evidence>
<organism evidence="12 13">
    <name type="scientific">Niveomyces insectorum RCEF 264</name>
    <dbReference type="NCBI Taxonomy" id="1081102"/>
    <lineage>
        <taxon>Eukaryota</taxon>
        <taxon>Fungi</taxon>
        <taxon>Dikarya</taxon>
        <taxon>Ascomycota</taxon>
        <taxon>Pezizomycotina</taxon>
        <taxon>Sordariomycetes</taxon>
        <taxon>Hypocreomycetidae</taxon>
        <taxon>Hypocreales</taxon>
        <taxon>Cordycipitaceae</taxon>
        <taxon>Niveomyces</taxon>
    </lineage>
</organism>
<evidence type="ECO:0000256" key="3">
    <source>
        <dbReference type="ARBA" id="ARBA00022448"/>
    </source>
</evidence>
<comment type="subcellular location">
    <subcellularLocation>
        <location evidence="1">Membrane</location>
        <topology evidence="1">Multi-pass membrane protein</topology>
    </subcellularLocation>
</comment>
<dbReference type="Pfam" id="PF01496">
    <property type="entry name" value="V_ATPase_I"/>
    <property type="match status" value="1"/>
</dbReference>
<dbReference type="InterPro" id="IPR002490">
    <property type="entry name" value="V-ATPase_116kDa_su"/>
</dbReference>
<keyword evidence="13" id="KW-1185">Reference proteome</keyword>